<evidence type="ECO:0000256" key="11">
    <source>
        <dbReference type="ARBA" id="ARBA00023136"/>
    </source>
</evidence>
<evidence type="ECO:0000259" key="13">
    <source>
        <dbReference type="PROSITE" id="PS50969"/>
    </source>
</evidence>
<comment type="similarity">
    <text evidence="2 12">Belongs to the TIM50 family.</text>
</comment>
<accession>A0AAV3NRY3</accession>
<keyword evidence="3 12" id="KW-0813">Transport</keyword>
<gene>
    <name evidence="14" type="ORF">LIER_02433</name>
</gene>
<dbReference type="Gene3D" id="3.40.50.1000">
    <property type="entry name" value="HAD superfamily/HAD-like"/>
    <property type="match status" value="1"/>
</dbReference>
<dbReference type="InterPro" id="IPR004274">
    <property type="entry name" value="FCP1_dom"/>
</dbReference>
<comment type="function">
    <text evidence="12">Essential component of the TIM23 complex, a complex that mediates the translocation of transit peptide-containing proteins across the mitochondrial inner membrane.</text>
</comment>
<name>A0AAV3NRY3_LITER</name>
<dbReference type="InterPro" id="IPR023214">
    <property type="entry name" value="HAD_sf"/>
</dbReference>
<evidence type="ECO:0000256" key="2">
    <source>
        <dbReference type="ARBA" id="ARBA00006344"/>
    </source>
</evidence>
<feature type="domain" description="FCP1 homology" evidence="13">
    <location>
        <begin position="58"/>
        <end position="193"/>
    </location>
</feature>
<dbReference type="InterPro" id="IPR050365">
    <property type="entry name" value="TIM50"/>
</dbReference>
<keyword evidence="9 12" id="KW-0811">Translocation</keyword>
<reference evidence="14 15" key="1">
    <citation type="submission" date="2024-01" db="EMBL/GenBank/DDBJ databases">
        <title>The complete chloroplast genome sequence of Lithospermum erythrorhizon: insights into the phylogenetic relationship among Boraginaceae species and the maternal lineages of purple gromwells.</title>
        <authorList>
            <person name="Okada T."/>
            <person name="Watanabe K."/>
        </authorList>
    </citation>
    <scope>NUCLEOTIDE SEQUENCE [LARGE SCALE GENOMIC DNA]</scope>
</reference>
<keyword evidence="15" id="KW-1185">Reference proteome</keyword>
<comment type="subcellular location">
    <subcellularLocation>
        <location evidence="1 12">Mitochondrion inner membrane</location>
        <topology evidence="1 12">Single-pass membrane protein</topology>
    </subcellularLocation>
</comment>
<dbReference type="AlphaFoldDB" id="A0AAV3NRY3"/>
<evidence type="ECO:0000256" key="1">
    <source>
        <dbReference type="ARBA" id="ARBA00004434"/>
    </source>
</evidence>
<keyword evidence="8" id="KW-1133">Transmembrane helix</keyword>
<organism evidence="14 15">
    <name type="scientific">Lithospermum erythrorhizon</name>
    <name type="common">Purple gromwell</name>
    <name type="synonym">Lithospermum officinale var. erythrorhizon</name>
    <dbReference type="NCBI Taxonomy" id="34254"/>
    <lineage>
        <taxon>Eukaryota</taxon>
        <taxon>Viridiplantae</taxon>
        <taxon>Streptophyta</taxon>
        <taxon>Embryophyta</taxon>
        <taxon>Tracheophyta</taxon>
        <taxon>Spermatophyta</taxon>
        <taxon>Magnoliopsida</taxon>
        <taxon>eudicotyledons</taxon>
        <taxon>Gunneridae</taxon>
        <taxon>Pentapetalae</taxon>
        <taxon>asterids</taxon>
        <taxon>lamiids</taxon>
        <taxon>Boraginales</taxon>
        <taxon>Boraginaceae</taxon>
        <taxon>Boraginoideae</taxon>
        <taxon>Lithospermeae</taxon>
        <taxon>Lithospermum</taxon>
    </lineage>
</organism>
<dbReference type="CDD" id="cd07521">
    <property type="entry name" value="HAD_FCP1-like"/>
    <property type="match status" value="1"/>
</dbReference>
<evidence type="ECO:0000256" key="9">
    <source>
        <dbReference type="ARBA" id="ARBA00023010"/>
    </source>
</evidence>
<protein>
    <recommendedName>
        <fullName evidence="12">Mitochondrial import inner membrane translocase subunit TIM50</fullName>
    </recommendedName>
</protein>
<keyword evidence="10 12" id="KW-0496">Mitochondrion</keyword>
<evidence type="ECO:0000256" key="12">
    <source>
        <dbReference type="RuleBase" id="RU365079"/>
    </source>
</evidence>
<keyword evidence="5" id="KW-0999">Mitochondrion inner membrane</keyword>
<keyword evidence="4" id="KW-0812">Transmembrane</keyword>
<evidence type="ECO:0000256" key="10">
    <source>
        <dbReference type="ARBA" id="ARBA00023128"/>
    </source>
</evidence>
<evidence type="ECO:0000256" key="8">
    <source>
        <dbReference type="ARBA" id="ARBA00022989"/>
    </source>
</evidence>
<evidence type="ECO:0000256" key="4">
    <source>
        <dbReference type="ARBA" id="ARBA00022692"/>
    </source>
</evidence>
<comment type="subunit">
    <text evidence="12">Component of the TIM23 complex.</text>
</comment>
<dbReference type="EMBL" id="BAABME010000261">
    <property type="protein sequence ID" value="GAA0141246.1"/>
    <property type="molecule type" value="Genomic_DNA"/>
</dbReference>
<comment type="caution">
    <text evidence="14">The sequence shown here is derived from an EMBL/GenBank/DDBJ whole genome shotgun (WGS) entry which is preliminary data.</text>
</comment>
<keyword evidence="7 12" id="KW-0809">Transit peptide</keyword>
<dbReference type="SUPFAM" id="SSF56784">
    <property type="entry name" value="HAD-like"/>
    <property type="match status" value="1"/>
</dbReference>
<evidence type="ECO:0000313" key="15">
    <source>
        <dbReference type="Proteomes" id="UP001454036"/>
    </source>
</evidence>
<proteinExistence type="inferred from homology"/>
<sequence>MYTILGVVSGGVVAAGYASYAYTLEEVDEKTTAADGASSFEGFTEPSSEKLLPDLHPQEQGVITLVLDLNETLIYSDWTRERGWRTFKRPGVDAFLEQLAQYCEIVVYSDQLNMYVDPVIERLNPNHCVRYRLSRAATRYLNGKHYRDLSMLNRDPRALETSLQKENCVEIKPFKGEGEDTALVDLIPFLEYVARNRPADIRAVLASYQGHDIAKEFIEHLNQHQRRLQEQKKQGLLWRRWVYYRSL</sequence>
<dbReference type="PROSITE" id="PS50969">
    <property type="entry name" value="FCP1"/>
    <property type="match status" value="1"/>
</dbReference>
<dbReference type="PANTHER" id="PTHR12210">
    <property type="entry name" value="DULLARD PROTEIN PHOSPHATASE"/>
    <property type="match status" value="1"/>
</dbReference>
<dbReference type="GO" id="GO:0015031">
    <property type="term" value="P:protein transport"/>
    <property type="evidence" value="ECO:0007669"/>
    <property type="project" value="UniProtKB-KW"/>
</dbReference>
<evidence type="ECO:0000313" key="14">
    <source>
        <dbReference type="EMBL" id="GAA0141246.1"/>
    </source>
</evidence>
<dbReference type="Pfam" id="PF03031">
    <property type="entry name" value="NIF"/>
    <property type="match status" value="1"/>
</dbReference>
<dbReference type="GO" id="GO:0005744">
    <property type="term" value="C:TIM23 mitochondrial import inner membrane translocase complex"/>
    <property type="evidence" value="ECO:0007669"/>
    <property type="project" value="UniProtKB-UniRule"/>
</dbReference>
<keyword evidence="6 12" id="KW-0653">Protein transport</keyword>
<evidence type="ECO:0000256" key="3">
    <source>
        <dbReference type="ARBA" id="ARBA00022448"/>
    </source>
</evidence>
<evidence type="ECO:0000256" key="7">
    <source>
        <dbReference type="ARBA" id="ARBA00022946"/>
    </source>
</evidence>
<dbReference type="FunFam" id="3.40.50.1000:FF:000019">
    <property type="entry name" value="Mitochondrial import inner membrane translocase subunit TIM50"/>
    <property type="match status" value="1"/>
</dbReference>
<evidence type="ECO:0000256" key="6">
    <source>
        <dbReference type="ARBA" id="ARBA00022927"/>
    </source>
</evidence>
<keyword evidence="11" id="KW-0472">Membrane</keyword>
<dbReference type="Proteomes" id="UP001454036">
    <property type="component" value="Unassembled WGS sequence"/>
</dbReference>
<evidence type="ECO:0000256" key="5">
    <source>
        <dbReference type="ARBA" id="ARBA00022792"/>
    </source>
</evidence>
<dbReference type="InterPro" id="IPR036412">
    <property type="entry name" value="HAD-like_sf"/>
</dbReference>
<dbReference type="SMART" id="SM00577">
    <property type="entry name" value="CPDc"/>
    <property type="match status" value="1"/>
</dbReference>